<evidence type="ECO:0000313" key="1">
    <source>
        <dbReference type="EMBL" id="QCT07341.1"/>
    </source>
</evidence>
<name>A0A4P8XW22_9FIRM</name>
<dbReference type="InterPro" id="IPR003772">
    <property type="entry name" value="YceD"/>
</dbReference>
<evidence type="ECO:0000313" key="2">
    <source>
        <dbReference type="Proteomes" id="UP000301475"/>
    </source>
</evidence>
<dbReference type="KEGG" id="ruj:E5Z56_08215"/>
<dbReference type="AlphaFoldDB" id="A0A4P8XW22"/>
<accession>A0A4P8XW22</accession>
<gene>
    <name evidence="1" type="ORF">E5Z56_08215</name>
</gene>
<organism evidence="1 2">
    <name type="scientific">Ruminococcus bovis</name>
    <dbReference type="NCBI Taxonomy" id="2564099"/>
    <lineage>
        <taxon>Bacteria</taxon>
        <taxon>Bacillati</taxon>
        <taxon>Bacillota</taxon>
        <taxon>Clostridia</taxon>
        <taxon>Eubacteriales</taxon>
        <taxon>Oscillospiraceae</taxon>
        <taxon>Ruminococcus</taxon>
    </lineage>
</organism>
<dbReference type="OrthoDB" id="9790372at2"/>
<dbReference type="Pfam" id="PF02620">
    <property type="entry name" value="YceD"/>
    <property type="match status" value="1"/>
</dbReference>
<sequence length="164" mass="18682">MILNLKEVFLQEGSKKAFEYSFSMSDIDISGVYPFVSPIMVKGEALNRAGLVDVNFDVSFTYNRPCDRCFKDVSRELNYQFNHRLVVSLQGDDNDDYIEVPDYTLDVDNCVQTDIILNLPVKFLCKEDCKGICPKCGKDLNDGECGCQTEEIDPRLEVLKELLK</sequence>
<reference evidence="1 2" key="1">
    <citation type="submission" date="2019-04" db="EMBL/GenBank/DDBJ databases">
        <authorList>
            <person name="Embree M."/>
            <person name="Gaffney J.R."/>
        </authorList>
    </citation>
    <scope>NUCLEOTIDE SEQUENCE [LARGE SCALE GENOMIC DNA]</scope>
    <source>
        <strain evidence="1 2">JE7A12</strain>
    </source>
</reference>
<dbReference type="PANTHER" id="PTHR34374">
    <property type="entry name" value="LARGE RIBOSOMAL RNA SUBUNIT ACCUMULATION PROTEIN YCED HOMOLOG 1, CHLOROPLASTIC"/>
    <property type="match status" value="1"/>
</dbReference>
<dbReference type="PANTHER" id="PTHR34374:SF1">
    <property type="entry name" value="LARGE RIBOSOMAL RNA SUBUNIT ACCUMULATION PROTEIN YCED HOMOLOG 1, CHLOROPLASTIC"/>
    <property type="match status" value="1"/>
</dbReference>
<protein>
    <submittedName>
        <fullName evidence="1">DUF177 domain-containing protein</fullName>
    </submittedName>
</protein>
<proteinExistence type="predicted"/>
<dbReference type="Proteomes" id="UP000301475">
    <property type="component" value="Chromosome"/>
</dbReference>
<dbReference type="RefSeq" id="WP_138157374.1">
    <property type="nucleotide sequence ID" value="NZ_CP039381.1"/>
</dbReference>
<dbReference type="EMBL" id="CP039381">
    <property type="protein sequence ID" value="QCT07341.1"/>
    <property type="molecule type" value="Genomic_DNA"/>
</dbReference>
<keyword evidence="2" id="KW-1185">Reference proteome</keyword>